<reference evidence="3 4" key="1">
    <citation type="submission" date="2016-11" db="EMBL/GenBank/DDBJ databases">
        <authorList>
            <consortium name="Pathogen Informatics"/>
        </authorList>
    </citation>
    <scope>NUCLEOTIDE SEQUENCE [LARGE SCALE GENOMIC DNA]</scope>
    <source>
        <strain evidence="3 4">968</strain>
    </source>
</reference>
<dbReference type="AlphaFoldDB" id="A0A9Q7SHP1"/>
<keyword evidence="2" id="KW-0472">Membrane</keyword>
<protein>
    <submittedName>
        <fullName evidence="3">Uncharacterized protein</fullName>
    </submittedName>
</protein>
<proteinExistence type="predicted"/>
<dbReference type="Proteomes" id="UP000185183">
    <property type="component" value="Unassembled WGS sequence"/>
</dbReference>
<sequence>MIRIRGLHRLLSNNRDTDRAGPTGKIASSGTRCRTSGVGEHPMNERHRKQRYFGRTVGIRRSAIAAMAALLLAGVMLGSACTREATADPVAQFPDLSQLTLLDAGPFVWTSRGHTQIRFAAINGYVCVFGDASNPRNVSLYGQELFCDKRIESTPQGNCRYQQITRTSKADKGPFKLDETDGGYCLEQLDGAPPLPVGNRLSSGTITCGVGADFAACVDATGETRHGFVIRPSGNDLF</sequence>
<keyword evidence="2" id="KW-1133">Transmembrane helix</keyword>
<keyword evidence="2" id="KW-0812">Transmembrane</keyword>
<feature type="transmembrane region" description="Helical" evidence="2">
    <location>
        <begin position="58"/>
        <end position="77"/>
    </location>
</feature>
<dbReference type="EMBL" id="FSFA01000007">
    <property type="protein sequence ID" value="SHY04570.1"/>
    <property type="molecule type" value="Genomic_DNA"/>
</dbReference>
<accession>A0A9Q7SHP1</accession>
<evidence type="ECO:0000313" key="3">
    <source>
        <dbReference type="EMBL" id="SHY04570.1"/>
    </source>
</evidence>
<evidence type="ECO:0000256" key="1">
    <source>
        <dbReference type="SAM" id="MobiDB-lite"/>
    </source>
</evidence>
<feature type="region of interest" description="Disordered" evidence="1">
    <location>
        <begin position="13"/>
        <end position="46"/>
    </location>
</feature>
<evidence type="ECO:0000313" key="4">
    <source>
        <dbReference type="Proteomes" id="UP000185183"/>
    </source>
</evidence>
<name>A0A9Q7SHP1_9MYCO</name>
<comment type="caution">
    <text evidence="3">The sequence shown here is derived from an EMBL/GenBank/DDBJ whole genome shotgun (WGS) entry which is preliminary data.</text>
</comment>
<evidence type="ECO:0000256" key="2">
    <source>
        <dbReference type="SAM" id="Phobius"/>
    </source>
</evidence>
<gene>
    <name evidence="3" type="ORF">SAMEA2275694_04713</name>
</gene>
<organism evidence="3 4">
    <name type="scientific">Mycobacteroides abscessus subsp. bolletii</name>
    <dbReference type="NCBI Taxonomy" id="319705"/>
    <lineage>
        <taxon>Bacteria</taxon>
        <taxon>Bacillati</taxon>
        <taxon>Actinomycetota</taxon>
        <taxon>Actinomycetes</taxon>
        <taxon>Mycobacteriales</taxon>
        <taxon>Mycobacteriaceae</taxon>
        <taxon>Mycobacteroides</taxon>
        <taxon>Mycobacteroides abscessus</taxon>
    </lineage>
</organism>